<proteinExistence type="predicted"/>
<dbReference type="RefSeq" id="WP_142902416.1">
    <property type="nucleotide sequence ID" value="NZ_ML660087.1"/>
</dbReference>
<dbReference type="AlphaFoldDB" id="A0A545UA27"/>
<accession>A0A545UA27</accession>
<gene>
    <name evidence="1" type="ORF">FKG94_01555</name>
</gene>
<comment type="caution">
    <text evidence="1">The sequence shown here is derived from an EMBL/GenBank/DDBJ whole genome shotgun (WGS) entry which is preliminary data.</text>
</comment>
<name>A0A545UA27_9GAMM</name>
<organism evidence="1 2">
    <name type="scientific">Exilibacterium tricleocarpae</name>
    <dbReference type="NCBI Taxonomy" id="2591008"/>
    <lineage>
        <taxon>Bacteria</taxon>
        <taxon>Pseudomonadati</taxon>
        <taxon>Pseudomonadota</taxon>
        <taxon>Gammaproteobacteria</taxon>
        <taxon>Cellvibrionales</taxon>
        <taxon>Cellvibrionaceae</taxon>
        <taxon>Exilibacterium</taxon>
    </lineage>
</organism>
<dbReference type="EMBL" id="VHSG01000002">
    <property type="protein sequence ID" value="TQV86263.1"/>
    <property type="molecule type" value="Genomic_DNA"/>
</dbReference>
<keyword evidence="2" id="KW-1185">Reference proteome</keyword>
<reference evidence="1 2" key="1">
    <citation type="submission" date="2019-06" db="EMBL/GenBank/DDBJ databases">
        <title>Whole genome sequence for Cellvibrionaceae sp. R142.</title>
        <authorList>
            <person name="Wang G."/>
        </authorList>
    </citation>
    <scope>NUCLEOTIDE SEQUENCE [LARGE SCALE GENOMIC DNA]</scope>
    <source>
        <strain evidence="1 2">R142</strain>
    </source>
</reference>
<protein>
    <submittedName>
        <fullName evidence="1">Uncharacterized protein</fullName>
    </submittedName>
</protein>
<evidence type="ECO:0000313" key="1">
    <source>
        <dbReference type="EMBL" id="TQV86263.1"/>
    </source>
</evidence>
<evidence type="ECO:0000313" key="2">
    <source>
        <dbReference type="Proteomes" id="UP000319732"/>
    </source>
</evidence>
<dbReference type="Proteomes" id="UP000319732">
    <property type="component" value="Unassembled WGS sequence"/>
</dbReference>
<sequence>MTAKRLPGHSVARLDARQRYLRCRTIAATQSDSGVTGREPPAQHAFCVMADAHWDLRES</sequence>